<comment type="caution">
    <text evidence="2">The sequence shown here is derived from an EMBL/GenBank/DDBJ whole genome shotgun (WGS) entry which is preliminary data.</text>
</comment>
<evidence type="ECO:0000313" key="2">
    <source>
        <dbReference type="EMBL" id="CAI0421600.1"/>
    </source>
</evidence>
<dbReference type="Proteomes" id="UP001154282">
    <property type="component" value="Unassembled WGS sequence"/>
</dbReference>
<organism evidence="2 3">
    <name type="scientific">Linum tenue</name>
    <dbReference type="NCBI Taxonomy" id="586396"/>
    <lineage>
        <taxon>Eukaryota</taxon>
        <taxon>Viridiplantae</taxon>
        <taxon>Streptophyta</taxon>
        <taxon>Embryophyta</taxon>
        <taxon>Tracheophyta</taxon>
        <taxon>Spermatophyta</taxon>
        <taxon>Magnoliopsida</taxon>
        <taxon>eudicotyledons</taxon>
        <taxon>Gunneridae</taxon>
        <taxon>Pentapetalae</taxon>
        <taxon>rosids</taxon>
        <taxon>fabids</taxon>
        <taxon>Malpighiales</taxon>
        <taxon>Linaceae</taxon>
        <taxon>Linum</taxon>
    </lineage>
</organism>
<sequence length="357" mass="39538">MMNGYFGYDDLVVPKDQGYSDGFQSPDSWSNWGLNDSNTFNDYPHKHMLSPTNLNPEQLRFDSQTSPNHQFDMECSTIPDRDQSSCSSFGGRAPVYHQSLHRQAADSQLDCLSGFEPMDDHFLSSLLDDMQEMEQNSPCFSSESQDCMIPADDLWTEATALDSDSISSNGGFAASSHYSPCDLEKAVLHQLKVPPFTVSVTTSEDDCKDFQLQNEPSREESALHEFELMMAQLPTKTRICFRDALYRLAKNSRPHEVASDDVSMDTSSWAPQVEESRSGERGTEPETNSIDRSIASMMFNQMDLNVLQSNHPQCFTAAPHSPTFLGDAEVPVSGNGGYIGGAAAADSDMHMSRTVAN</sequence>
<feature type="compositionally biased region" description="Basic and acidic residues" evidence="1">
    <location>
        <begin position="274"/>
        <end position="284"/>
    </location>
</feature>
<gene>
    <name evidence="2" type="ORF">LITE_LOCUS18822</name>
</gene>
<evidence type="ECO:0000313" key="3">
    <source>
        <dbReference type="Proteomes" id="UP001154282"/>
    </source>
</evidence>
<keyword evidence="3" id="KW-1185">Reference proteome</keyword>
<dbReference type="GO" id="GO:0007623">
    <property type="term" value="P:circadian rhythm"/>
    <property type="evidence" value="ECO:0007669"/>
    <property type="project" value="InterPro"/>
</dbReference>
<accession>A0AAV0KIB6</accession>
<dbReference type="EMBL" id="CAMGYJ010000005">
    <property type="protein sequence ID" value="CAI0421600.1"/>
    <property type="molecule type" value="Genomic_DNA"/>
</dbReference>
<protein>
    <submittedName>
        <fullName evidence="2">Uncharacterized protein</fullName>
    </submittedName>
</protein>
<dbReference type="PANTHER" id="PTHR33334:SF10">
    <property type="entry name" value="PROTEIN LNK4"/>
    <property type="match status" value="1"/>
</dbReference>
<dbReference type="AlphaFoldDB" id="A0AAV0KIB6"/>
<proteinExistence type="predicted"/>
<dbReference type="PANTHER" id="PTHR33334">
    <property type="entry name" value="PROTEIN LNK1"/>
    <property type="match status" value="1"/>
</dbReference>
<name>A0AAV0KIB6_9ROSI</name>
<reference evidence="2" key="1">
    <citation type="submission" date="2022-08" db="EMBL/GenBank/DDBJ databases">
        <authorList>
            <person name="Gutierrez-Valencia J."/>
        </authorList>
    </citation>
    <scope>NUCLEOTIDE SEQUENCE</scope>
</reference>
<dbReference type="InterPro" id="IPR039928">
    <property type="entry name" value="LNK"/>
</dbReference>
<evidence type="ECO:0000256" key="1">
    <source>
        <dbReference type="SAM" id="MobiDB-lite"/>
    </source>
</evidence>
<feature type="region of interest" description="Disordered" evidence="1">
    <location>
        <begin position="255"/>
        <end position="287"/>
    </location>
</feature>
<dbReference type="GO" id="GO:0006355">
    <property type="term" value="P:regulation of DNA-templated transcription"/>
    <property type="evidence" value="ECO:0007669"/>
    <property type="project" value="InterPro"/>
</dbReference>